<proteinExistence type="predicted"/>
<protein>
    <submittedName>
        <fullName evidence="1">Uncharacterized protein</fullName>
    </submittedName>
</protein>
<evidence type="ECO:0000313" key="1">
    <source>
        <dbReference type="EMBL" id="BCJ93092.1"/>
    </source>
</evidence>
<evidence type="ECO:0000313" key="2">
    <source>
        <dbReference type="Proteomes" id="UP000515561"/>
    </source>
</evidence>
<keyword evidence="2" id="KW-1185">Reference proteome</keyword>
<dbReference type="RefSeq" id="WP_184095228.1">
    <property type="nucleotide sequence ID" value="NZ_AP023367.1"/>
</dbReference>
<dbReference type="EMBL" id="AP023367">
    <property type="protein sequence ID" value="BCJ93092.1"/>
    <property type="molecule type" value="Genomic_DNA"/>
</dbReference>
<name>A0A6S6R0M0_9FIRM</name>
<sequence length="132" mass="14310">MNKAGDTAMDMLKLAVGIIFFAAMLVLVVKSANVGTGMFHTSYNKLDEAQLKADTCNLASLKNTTINIPGGSVYALLVYNEKNIGEIISYLYPDNGKKYTVNDNLLALLKGDINITVTLNSNTGLYDIVLKK</sequence>
<dbReference type="Proteomes" id="UP000515561">
    <property type="component" value="Chromosome"/>
</dbReference>
<reference evidence="1 2" key="1">
    <citation type="journal article" date="2016" name="Int. J. Syst. Evol. Microbiol.">
        <title>Descriptions of Anaerotaenia torta gen. nov., sp. nov. and Anaerocolumna cellulosilytica gen. nov., sp. nov. isolated from a methanogenic reactor of cattle waste.</title>
        <authorList>
            <person name="Uek A."/>
            <person name="Ohtaki Y."/>
            <person name="Kaku N."/>
            <person name="Ueki K."/>
        </authorList>
    </citation>
    <scope>NUCLEOTIDE SEQUENCE [LARGE SCALE GENOMIC DNA]</scope>
    <source>
        <strain evidence="1 2">SN021</strain>
    </source>
</reference>
<organism evidence="1 2">
    <name type="scientific">Anaerocolumna cellulosilytica</name>
    <dbReference type="NCBI Taxonomy" id="433286"/>
    <lineage>
        <taxon>Bacteria</taxon>
        <taxon>Bacillati</taxon>
        <taxon>Bacillota</taxon>
        <taxon>Clostridia</taxon>
        <taxon>Lachnospirales</taxon>
        <taxon>Lachnospiraceae</taxon>
        <taxon>Anaerocolumna</taxon>
    </lineage>
</organism>
<accession>A0A6S6R0M0</accession>
<gene>
    <name evidence="1" type="ORF">acsn021_06610</name>
</gene>
<dbReference type="AlphaFoldDB" id="A0A6S6R0M0"/>
<dbReference type="KEGG" id="acel:acsn021_06610"/>